<dbReference type="PANTHER" id="PTHR46844">
    <property type="entry name" value="SLR5058 PROTEIN"/>
    <property type="match status" value="1"/>
</dbReference>
<reference evidence="1" key="2">
    <citation type="submission" date="2020-11" db="EMBL/GenBank/DDBJ databases">
        <authorList>
            <person name="McCartney M.A."/>
            <person name="Auch B."/>
            <person name="Kono T."/>
            <person name="Mallez S."/>
            <person name="Becker A."/>
            <person name="Gohl D.M."/>
            <person name="Silverstein K.A.T."/>
            <person name="Koren S."/>
            <person name="Bechman K.B."/>
            <person name="Herman A."/>
            <person name="Abrahante J.E."/>
            <person name="Garbe J."/>
        </authorList>
    </citation>
    <scope>NUCLEOTIDE SEQUENCE</scope>
    <source>
        <strain evidence="1">Duluth1</strain>
        <tissue evidence="1">Whole animal</tissue>
    </source>
</reference>
<dbReference type="EMBL" id="JAIWYP010000006">
    <property type="protein sequence ID" value="KAH3811700.1"/>
    <property type="molecule type" value="Genomic_DNA"/>
</dbReference>
<dbReference type="Proteomes" id="UP000828390">
    <property type="component" value="Unassembled WGS sequence"/>
</dbReference>
<reference evidence="1" key="1">
    <citation type="journal article" date="2019" name="bioRxiv">
        <title>The Genome of the Zebra Mussel, Dreissena polymorpha: A Resource for Invasive Species Research.</title>
        <authorList>
            <person name="McCartney M.A."/>
            <person name="Auch B."/>
            <person name="Kono T."/>
            <person name="Mallez S."/>
            <person name="Zhang Y."/>
            <person name="Obille A."/>
            <person name="Becker A."/>
            <person name="Abrahante J.E."/>
            <person name="Garbe J."/>
            <person name="Badalamenti J.P."/>
            <person name="Herman A."/>
            <person name="Mangelson H."/>
            <person name="Liachko I."/>
            <person name="Sullivan S."/>
            <person name="Sone E.D."/>
            <person name="Koren S."/>
            <person name="Silverstein K.A.T."/>
            <person name="Beckman K.B."/>
            <person name="Gohl D.M."/>
        </authorList>
    </citation>
    <scope>NUCLEOTIDE SEQUENCE</scope>
    <source>
        <strain evidence="1">Duluth1</strain>
        <tissue evidence="1">Whole animal</tissue>
    </source>
</reference>
<keyword evidence="2" id="KW-1185">Reference proteome</keyword>
<sequence>MISDLRQRLMQHYNDTTCNVPLSNLDLSLDKQITDMYATPKIHRIKIEKDGKRVKTKELLLTYKEIFCKDDRSNQRIYIQGEPGRGKSTFAVKLVYDWCNENQPLSTPTENPTFEYSLILPNENQLSSAAPENIQAFSDCSTLQKFKFVFFITLRDSRDQTDVTQMIKKQLIDSMFSEDERADVYTLLLQIIKTELCLVVREGLDEWVSPSNLAKPSMAGFQKDTCTVLTTSRPWKLAEEHLRNSQIDTLLEIEGIISPYSFSKNILRCILDQTQNLEKTVDEFESFINSCKLRSLSSSPMLYALVICTWVDTIGEEEHLKGSSFCALYTTLLESLFKKANSAIGYFNDSNAPPVQCFSRTYHLQPNIELLNKLAGAACKLLFSFERETAIVFNDITLSNYFSYEEFTDCKMFALKAGILTNKKEKSRADNSNSFIHKTVQEFLAAYHIACNPDVIDDIISRYLKCYSNLYLDISEVLIFLCGMNISAANKMSALMNQCDVDHRGPSVYYASAFQRVIESGIREAVANKQDDIRLKLSHFYITPSNLRDLNLIWSTNTSNVNSLTLDIPRSLLSRDEQTSHFEVNLSSCHQLKWLRLKGNGIWLRGKQI</sequence>
<evidence type="ECO:0008006" key="3">
    <source>
        <dbReference type="Google" id="ProtNLM"/>
    </source>
</evidence>
<protein>
    <recommendedName>
        <fullName evidence="3">NACHT domain-containing protein</fullName>
    </recommendedName>
</protein>
<name>A0A9D4JH43_DREPO</name>
<evidence type="ECO:0000313" key="1">
    <source>
        <dbReference type="EMBL" id="KAH3811700.1"/>
    </source>
</evidence>
<dbReference type="SUPFAM" id="SSF52540">
    <property type="entry name" value="P-loop containing nucleoside triphosphate hydrolases"/>
    <property type="match status" value="1"/>
</dbReference>
<evidence type="ECO:0000313" key="2">
    <source>
        <dbReference type="Proteomes" id="UP000828390"/>
    </source>
</evidence>
<gene>
    <name evidence="1" type="ORF">DPMN_140115</name>
</gene>
<dbReference type="PANTHER" id="PTHR46844:SF1">
    <property type="entry name" value="SLR5058 PROTEIN"/>
    <property type="match status" value="1"/>
</dbReference>
<comment type="caution">
    <text evidence="1">The sequence shown here is derived from an EMBL/GenBank/DDBJ whole genome shotgun (WGS) entry which is preliminary data.</text>
</comment>
<dbReference type="InterPro" id="IPR027417">
    <property type="entry name" value="P-loop_NTPase"/>
</dbReference>
<accession>A0A9D4JH43</accession>
<proteinExistence type="predicted"/>
<dbReference type="AlphaFoldDB" id="A0A9D4JH43"/>
<organism evidence="1 2">
    <name type="scientific">Dreissena polymorpha</name>
    <name type="common">Zebra mussel</name>
    <name type="synonym">Mytilus polymorpha</name>
    <dbReference type="NCBI Taxonomy" id="45954"/>
    <lineage>
        <taxon>Eukaryota</taxon>
        <taxon>Metazoa</taxon>
        <taxon>Spiralia</taxon>
        <taxon>Lophotrochozoa</taxon>
        <taxon>Mollusca</taxon>
        <taxon>Bivalvia</taxon>
        <taxon>Autobranchia</taxon>
        <taxon>Heteroconchia</taxon>
        <taxon>Euheterodonta</taxon>
        <taxon>Imparidentia</taxon>
        <taxon>Neoheterodontei</taxon>
        <taxon>Myida</taxon>
        <taxon>Dreissenoidea</taxon>
        <taxon>Dreissenidae</taxon>
        <taxon>Dreissena</taxon>
    </lineage>
</organism>
<dbReference type="Gene3D" id="3.40.50.300">
    <property type="entry name" value="P-loop containing nucleotide triphosphate hydrolases"/>
    <property type="match status" value="1"/>
</dbReference>